<dbReference type="GO" id="GO:0005739">
    <property type="term" value="C:mitochondrion"/>
    <property type="evidence" value="ECO:0007669"/>
    <property type="project" value="TreeGrafter"/>
</dbReference>
<evidence type="ECO:0000256" key="1">
    <source>
        <dbReference type="ARBA" id="ARBA00001954"/>
    </source>
</evidence>
<dbReference type="Gene3D" id="3.60.130.10">
    <property type="entry name" value="Clavaminate synthase-like"/>
    <property type="match status" value="1"/>
</dbReference>
<dbReference type="InterPro" id="IPR003819">
    <property type="entry name" value="TauD/TfdA-like"/>
</dbReference>
<dbReference type="Proteomes" id="UP001497623">
    <property type="component" value="Unassembled WGS sequence"/>
</dbReference>
<keyword evidence="11" id="KW-0408">Iron</keyword>
<keyword evidence="8" id="KW-0124">Carnitine biosynthesis</keyword>
<dbReference type="EC" id="1.14.11.8" evidence="5"/>
<evidence type="ECO:0000256" key="5">
    <source>
        <dbReference type="ARBA" id="ARBA00012267"/>
    </source>
</evidence>
<dbReference type="InterPro" id="IPR012776">
    <property type="entry name" value="Trimethyllysine_dOase"/>
</dbReference>
<evidence type="ECO:0000256" key="2">
    <source>
        <dbReference type="ARBA" id="ARBA00001961"/>
    </source>
</evidence>
<evidence type="ECO:0000256" key="7">
    <source>
        <dbReference type="ARBA" id="ARBA00022723"/>
    </source>
</evidence>
<evidence type="ECO:0000259" key="17">
    <source>
        <dbReference type="Pfam" id="PF02668"/>
    </source>
</evidence>
<dbReference type="PANTHER" id="PTHR10696:SF51">
    <property type="entry name" value="TRIMETHYLLYSINE DIOXYGENASE, MITOCHONDRIAL"/>
    <property type="match status" value="1"/>
</dbReference>
<dbReference type="GO" id="GO:0050353">
    <property type="term" value="F:trimethyllysine dioxygenase activity"/>
    <property type="evidence" value="ECO:0007669"/>
    <property type="project" value="UniProtKB-EC"/>
</dbReference>
<dbReference type="NCBIfam" id="TIGR02410">
    <property type="entry name" value="carnitine_TMLD"/>
    <property type="match status" value="1"/>
</dbReference>
<sequence>MYRYSLPKMFIRSIHRSSIMIHQQSIREKLIRLATTGISSNRMYSGSVKAPAPAPANIYEAINIGAVLKINTDLWPHSLKVPYVWLRDHCRSPKCYNYNTFQRIQDLHEIPLNIRPANVEANKDGVRIEWSDGHVSQYEYKFLWQNTFEGRKTSHERPQETWTSETFPNDNETKVPFSELQKSEDAQRKLLRSMVKNGFGFITEVPENVECTRAAVETICPVQWTFFGEMWSFQADLSKADTAYSNEYLGAHTDQTYYSQASRVQVFHCLKASPQGGETLLVDGFAVAEQYKAEFPNGYSYLSSTAIPSEYIGDNQHHFSLDTIFKENPATGQIQQFRYNLYDRAPFSSVPLDQVNETYIHIRNLSSIVRKKSNEYWLKLQPGTVLLIDNWRVMHGRASYSGPRIMGGCYLANDSFTSKARVLGVPLE</sequence>
<dbReference type="GO" id="GO:0045329">
    <property type="term" value="P:carnitine biosynthetic process"/>
    <property type="evidence" value="ECO:0007669"/>
    <property type="project" value="UniProtKB-KW"/>
</dbReference>
<dbReference type="Pfam" id="PF02668">
    <property type="entry name" value="TauD"/>
    <property type="match status" value="1"/>
</dbReference>
<dbReference type="Gene3D" id="3.30.2020.30">
    <property type="match status" value="1"/>
</dbReference>
<dbReference type="AlphaFoldDB" id="A0AAV2Q3N8"/>
<evidence type="ECO:0000256" key="9">
    <source>
        <dbReference type="ARBA" id="ARBA00022964"/>
    </source>
</evidence>
<comment type="function">
    <text evidence="15">Converts trimethyllysine (TML) into hydroxytrimethyllysine (HTML).</text>
</comment>
<comment type="catalytic activity">
    <reaction evidence="16">
        <text>N(6),N(6),N(6)-trimethyl-L-lysine + 2-oxoglutarate + O2 = (3S)-3-hydroxy-N(6),N(6),N(6)-trimethyl-L-lysine + succinate + CO2</text>
        <dbReference type="Rhea" id="RHEA:14181"/>
        <dbReference type="ChEBI" id="CHEBI:15379"/>
        <dbReference type="ChEBI" id="CHEBI:16526"/>
        <dbReference type="ChEBI" id="CHEBI:16810"/>
        <dbReference type="ChEBI" id="CHEBI:30031"/>
        <dbReference type="ChEBI" id="CHEBI:58100"/>
        <dbReference type="ChEBI" id="CHEBI:141499"/>
        <dbReference type="EC" id="1.14.11.8"/>
    </reaction>
</comment>
<name>A0AAV2Q3N8_MEGNR</name>
<evidence type="ECO:0000256" key="12">
    <source>
        <dbReference type="ARBA" id="ARBA00030363"/>
    </source>
</evidence>
<evidence type="ECO:0000313" key="20">
    <source>
        <dbReference type="Proteomes" id="UP001497623"/>
    </source>
</evidence>
<dbReference type="InterPro" id="IPR038492">
    <property type="entry name" value="GBBH-like_N_sf"/>
</dbReference>
<keyword evidence="10" id="KW-0560">Oxidoreductase</keyword>
<evidence type="ECO:0000256" key="16">
    <source>
        <dbReference type="ARBA" id="ARBA00049334"/>
    </source>
</evidence>
<evidence type="ECO:0000256" key="14">
    <source>
        <dbReference type="ARBA" id="ARBA00032283"/>
    </source>
</evidence>
<comment type="cofactor">
    <cofactor evidence="1">
        <name>Fe(2+)</name>
        <dbReference type="ChEBI" id="CHEBI:29033"/>
    </cofactor>
</comment>
<evidence type="ECO:0000256" key="4">
    <source>
        <dbReference type="ARBA" id="ARBA00008654"/>
    </source>
</evidence>
<evidence type="ECO:0000256" key="8">
    <source>
        <dbReference type="ARBA" id="ARBA00022873"/>
    </source>
</evidence>
<keyword evidence="9" id="KW-0223">Dioxygenase</keyword>
<comment type="pathway">
    <text evidence="3">Amine and polyamine biosynthesis; carnitine biosynthesis.</text>
</comment>
<dbReference type="InterPro" id="IPR050411">
    <property type="entry name" value="AlphaKG_dependent_hydroxylases"/>
</dbReference>
<evidence type="ECO:0000256" key="11">
    <source>
        <dbReference type="ARBA" id="ARBA00023004"/>
    </source>
</evidence>
<dbReference type="FunFam" id="3.30.2020.30:FF:000002">
    <property type="entry name" value="Putative gamma-butyrobetaine dioxygenase"/>
    <property type="match status" value="1"/>
</dbReference>
<comment type="caution">
    <text evidence="19">The sequence shown here is derived from an EMBL/GenBank/DDBJ whole genome shotgun (WGS) entry which is preliminary data.</text>
</comment>
<evidence type="ECO:0000313" key="19">
    <source>
        <dbReference type="EMBL" id="CAL4068948.1"/>
    </source>
</evidence>
<dbReference type="InterPro" id="IPR010376">
    <property type="entry name" value="GBBH-like_N"/>
</dbReference>
<dbReference type="FunFam" id="3.60.130.10:FF:000001">
    <property type="entry name" value="Trimethyllysine dioxygenase, mitochondrial"/>
    <property type="match status" value="1"/>
</dbReference>
<reference evidence="19 20" key="1">
    <citation type="submission" date="2024-05" db="EMBL/GenBank/DDBJ databases">
        <authorList>
            <person name="Wallberg A."/>
        </authorList>
    </citation>
    <scope>NUCLEOTIDE SEQUENCE [LARGE SCALE GENOMIC DNA]</scope>
</reference>
<dbReference type="SUPFAM" id="SSF51197">
    <property type="entry name" value="Clavaminate synthase-like"/>
    <property type="match status" value="1"/>
</dbReference>
<organism evidence="19 20">
    <name type="scientific">Meganyctiphanes norvegica</name>
    <name type="common">Northern krill</name>
    <name type="synonym">Thysanopoda norvegica</name>
    <dbReference type="NCBI Taxonomy" id="48144"/>
    <lineage>
        <taxon>Eukaryota</taxon>
        <taxon>Metazoa</taxon>
        <taxon>Ecdysozoa</taxon>
        <taxon>Arthropoda</taxon>
        <taxon>Crustacea</taxon>
        <taxon>Multicrustacea</taxon>
        <taxon>Malacostraca</taxon>
        <taxon>Eumalacostraca</taxon>
        <taxon>Eucarida</taxon>
        <taxon>Euphausiacea</taxon>
        <taxon>Euphausiidae</taxon>
        <taxon>Meganyctiphanes</taxon>
    </lineage>
</organism>
<evidence type="ECO:0000256" key="3">
    <source>
        <dbReference type="ARBA" id="ARBA00005022"/>
    </source>
</evidence>
<dbReference type="GO" id="GO:0005506">
    <property type="term" value="F:iron ion binding"/>
    <property type="evidence" value="ECO:0007669"/>
    <property type="project" value="InterPro"/>
</dbReference>
<evidence type="ECO:0000259" key="18">
    <source>
        <dbReference type="Pfam" id="PF06155"/>
    </source>
</evidence>
<dbReference type="Pfam" id="PF06155">
    <property type="entry name" value="GBBH-like_N"/>
    <property type="match status" value="1"/>
</dbReference>
<keyword evidence="20" id="KW-1185">Reference proteome</keyword>
<evidence type="ECO:0000256" key="15">
    <source>
        <dbReference type="ARBA" id="ARBA00046008"/>
    </source>
</evidence>
<dbReference type="EMBL" id="CAXKWB010003324">
    <property type="protein sequence ID" value="CAL4068948.1"/>
    <property type="molecule type" value="Genomic_DNA"/>
</dbReference>
<proteinExistence type="inferred from homology"/>
<feature type="domain" description="TauD/TfdA-like" evidence="17">
    <location>
        <begin position="172"/>
        <end position="410"/>
    </location>
</feature>
<dbReference type="InterPro" id="IPR042098">
    <property type="entry name" value="TauD-like_sf"/>
</dbReference>
<evidence type="ECO:0000256" key="6">
    <source>
        <dbReference type="ARBA" id="ARBA00016835"/>
    </source>
</evidence>
<dbReference type="CDD" id="cd00250">
    <property type="entry name" value="CAS_like"/>
    <property type="match status" value="1"/>
</dbReference>
<evidence type="ECO:0000256" key="10">
    <source>
        <dbReference type="ARBA" id="ARBA00023002"/>
    </source>
</evidence>
<evidence type="ECO:0000256" key="13">
    <source>
        <dbReference type="ARBA" id="ARBA00031778"/>
    </source>
</evidence>
<accession>A0AAV2Q3N8</accession>
<dbReference type="PANTHER" id="PTHR10696">
    <property type="entry name" value="GAMMA-BUTYROBETAINE HYDROXYLASE-RELATED"/>
    <property type="match status" value="1"/>
</dbReference>
<comment type="cofactor">
    <cofactor evidence="2">
        <name>L-ascorbate</name>
        <dbReference type="ChEBI" id="CHEBI:38290"/>
    </cofactor>
</comment>
<comment type="similarity">
    <text evidence="4">Belongs to the gamma-BBH/TMLD family.</text>
</comment>
<protein>
    <recommendedName>
        <fullName evidence="6">Trimethyllysine dioxygenase, mitochondrial</fullName>
        <ecNumber evidence="5">1.14.11.8</ecNumber>
    </recommendedName>
    <alternativeName>
        <fullName evidence="13">Epsilon-trimethyllysine 2-oxoglutarate dioxygenase</fullName>
    </alternativeName>
    <alternativeName>
        <fullName evidence="12">TML hydroxylase</fullName>
    </alternativeName>
    <alternativeName>
        <fullName evidence="14">TML-alpha-ketoglutarate dioxygenase</fullName>
    </alternativeName>
</protein>
<keyword evidence="7" id="KW-0479">Metal-binding</keyword>
<feature type="domain" description="Gamma-butyrobetaine hydroxylase-like N-terminal" evidence="18">
    <location>
        <begin position="77"/>
        <end position="143"/>
    </location>
</feature>
<gene>
    <name evidence="19" type="ORF">MNOR_LOCUS7508</name>
</gene>